<comment type="similarity">
    <text evidence="1 7">Belongs to the nitroreductase family.</text>
</comment>
<proteinExistence type="inferred from homology"/>
<comment type="caution">
    <text evidence="10">The sequence shown here is derived from an EMBL/GenBank/DDBJ whole genome shotgun (WGS) entry which is preliminary data.</text>
</comment>
<dbReference type="PANTHER" id="PTHR43821">
    <property type="entry name" value="NAD(P)H NITROREDUCTASE YDJA-RELATED"/>
    <property type="match status" value="1"/>
</dbReference>
<evidence type="ECO:0000259" key="9">
    <source>
        <dbReference type="Pfam" id="PF00881"/>
    </source>
</evidence>
<evidence type="ECO:0000256" key="5">
    <source>
        <dbReference type="ARBA" id="ARBA00023002"/>
    </source>
</evidence>
<dbReference type="InterPro" id="IPR029479">
    <property type="entry name" value="Nitroreductase"/>
</dbReference>
<evidence type="ECO:0000256" key="4">
    <source>
        <dbReference type="ARBA" id="ARBA00022857"/>
    </source>
</evidence>
<gene>
    <name evidence="10" type="ORF">HK439_17795</name>
</gene>
<keyword evidence="4 7" id="KW-0521">NADP</keyword>
<dbReference type="InterPro" id="IPR026021">
    <property type="entry name" value="YdjA-like"/>
</dbReference>
<evidence type="ECO:0000256" key="2">
    <source>
        <dbReference type="ARBA" id="ARBA00022630"/>
    </source>
</evidence>
<keyword evidence="3 7" id="KW-0288">FMN</keyword>
<feature type="binding site" description="in other chain" evidence="8">
    <location>
        <begin position="144"/>
        <end position="146"/>
    </location>
    <ligand>
        <name>FMN</name>
        <dbReference type="ChEBI" id="CHEBI:58210"/>
        <note>ligand shared between dimeric partners</note>
    </ligand>
</feature>
<dbReference type="PIRSF" id="PIRSF000232">
    <property type="entry name" value="YdjA"/>
    <property type="match status" value="1"/>
</dbReference>
<accession>A0A926S801</accession>
<name>A0A926S801_9HYPH</name>
<dbReference type="InterPro" id="IPR000415">
    <property type="entry name" value="Nitroreductase-like"/>
</dbReference>
<keyword evidence="2 7" id="KW-0285">Flavoprotein</keyword>
<keyword evidence="6 7" id="KW-0520">NAD</keyword>
<feature type="binding site" description="in other chain" evidence="8">
    <location>
        <begin position="18"/>
        <end position="20"/>
    </location>
    <ligand>
        <name>FMN</name>
        <dbReference type="ChEBI" id="CHEBI:58210"/>
        <note>ligand shared between dimeric partners</note>
    </ligand>
</feature>
<feature type="binding site" evidence="8">
    <location>
        <position position="45"/>
    </location>
    <ligand>
        <name>FMN</name>
        <dbReference type="ChEBI" id="CHEBI:58210"/>
        <note>ligand shared between dimeric partners</note>
    </ligand>
</feature>
<dbReference type="SUPFAM" id="SSF55469">
    <property type="entry name" value="FMN-dependent nitroreductase-like"/>
    <property type="match status" value="1"/>
</dbReference>
<feature type="domain" description="Nitroreductase" evidence="9">
    <location>
        <begin position="28"/>
        <end position="174"/>
    </location>
</feature>
<feature type="binding site" evidence="8">
    <location>
        <position position="49"/>
    </location>
    <ligand>
        <name>FMN</name>
        <dbReference type="ChEBI" id="CHEBI:58210"/>
        <note>ligand shared between dimeric partners</note>
    </ligand>
</feature>
<dbReference type="CDD" id="cd02135">
    <property type="entry name" value="YdjA-like"/>
    <property type="match status" value="1"/>
</dbReference>
<evidence type="ECO:0000256" key="7">
    <source>
        <dbReference type="PIRNR" id="PIRNR000232"/>
    </source>
</evidence>
<dbReference type="EMBL" id="JABFCZ010000020">
    <property type="protein sequence ID" value="MBD1548122.1"/>
    <property type="molecule type" value="Genomic_DNA"/>
</dbReference>
<evidence type="ECO:0000256" key="3">
    <source>
        <dbReference type="ARBA" id="ARBA00022643"/>
    </source>
</evidence>
<dbReference type="AlphaFoldDB" id="A0A926S801"/>
<comment type="cofactor">
    <cofactor evidence="8">
        <name>FMN</name>
        <dbReference type="ChEBI" id="CHEBI:58210"/>
    </cofactor>
    <text evidence="8">Binds 1 FMN per subunit.</text>
</comment>
<dbReference type="GO" id="GO:0016491">
    <property type="term" value="F:oxidoreductase activity"/>
    <property type="evidence" value="ECO:0007669"/>
    <property type="project" value="UniProtKB-UniRule"/>
</dbReference>
<sequence length="198" mass="21908">MSNFAPRCQEALDFLLRRRSHPSVTMTAPAPSESELTDILTAAARVPDHGKLAPWRFVIYRAEQGERIGAKLLEIAESKGEAPLDEARRQQELTRFTRGPLVVGVLSRAAVHPKIPVWEQELSAGAVCMNLISAATASGYAAQWISEWYAFDEDASRFLGAKDGERFAGFIHIGTPTQAPFERPRPELAQICTDWSES</sequence>
<reference evidence="10" key="1">
    <citation type="submission" date="2020-05" db="EMBL/GenBank/DDBJ databases">
        <title>Identification of trans-AT polyketide cluster in two marine bacteria, producers of a novel glutaramide-containing polyketide sesbanimide D and analogs.</title>
        <authorList>
            <person name="Kacar D."/>
            <person name="Rodriguez P."/>
            <person name="Canedo L."/>
            <person name="Gonzalez E."/>
            <person name="Galan B."/>
            <person name="De La Calle F."/>
            <person name="Garcia J.L."/>
        </authorList>
    </citation>
    <scope>NUCLEOTIDE SEQUENCE</scope>
    <source>
        <strain evidence="10">PHM038</strain>
    </source>
</reference>
<dbReference type="PANTHER" id="PTHR43821:SF1">
    <property type="entry name" value="NAD(P)H NITROREDUCTASE YDJA-RELATED"/>
    <property type="match status" value="1"/>
</dbReference>
<dbReference type="Proteomes" id="UP000598467">
    <property type="component" value="Unassembled WGS sequence"/>
</dbReference>
<dbReference type="EC" id="1.-.-.-" evidence="7"/>
<evidence type="ECO:0000256" key="8">
    <source>
        <dbReference type="PIRSR" id="PIRSR000232-1"/>
    </source>
</evidence>
<keyword evidence="5 7" id="KW-0560">Oxidoreductase</keyword>
<dbReference type="Pfam" id="PF00881">
    <property type="entry name" value="Nitroreductase"/>
    <property type="match status" value="1"/>
</dbReference>
<evidence type="ECO:0000313" key="10">
    <source>
        <dbReference type="EMBL" id="MBD1548122.1"/>
    </source>
</evidence>
<dbReference type="Gene3D" id="3.40.109.10">
    <property type="entry name" value="NADH Oxidase"/>
    <property type="match status" value="1"/>
</dbReference>
<protein>
    <recommendedName>
        <fullName evidence="7">Putative NAD(P)H nitroreductase</fullName>
        <ecNumber evidence="7">1.-.-.-</ecNumber>
    </recommendedName>
</protein>
<dbReference type="InterPro" id="IPR052530">
    <property type="entry name" value="NAD(P)H_nitroreductase"/>
</dbReference>
<organism evidence="10 11">
    <name type="scientific">Roseibium aggregatum</name>
    <dbReference type="NCBI Taxonomy" id="187304"/>
    <lineage>
        <taxon>Bacteria</taxon>
        <taxon>Pseudomonadati</taxon>
        <taxon>Pseudomonadota</taxon>
        <taxon>Alphaproteobacteria</taxon>
        <taxon>Hyphomicrobiales</taxon>
        <taxon>Stappiaceae</taxon>
        <taxon>Roseibium</taxon>
    </lineage>
</organism>
<evidence type="ECO:0000256" key="6">
    <source>
        <dbReference type="ARBA" id="ARBA00023027"/>
    </source>
</evidence>
<evidence type="ECO:0000256" key="1">
    <source>
        <dbReference type="ARBA" id="ARBA00007118"/>
    </source>
</evidence>
<evidence type="ECO:0000313" key="11">
    <source>
        <dbReference type="Proteomes" id="UP000598467"/>
    </source>
</evidence>
<dbReference type="RefSeq" id="WP_190292862.1">
    <property type="nucleotide sequence ID" value="NZ_JABFCZ010000020.1"/>
</dbReference>